<evidence type="ECO:0008006" key="14">
    <source>
        <dbReference type="Google" id="ProtNLM"/>
    </source>
</evidence>
<comment type="subcellular location">
    <subcellularLocation>
        <location evidence="1">Cytoplasm</location>
    </subcellularLocation>
</comment>
<dbReference type="GO" id="GO:0006310">
    <property type="term" value="P:DNA recombination"/>
    <property type="evidence" value="ECO:0007669"/>
    <property type="project" value="UniProtKB-KW"/>
</dbReference>
<dbReference type="InterPro" id="IPR004107">
    <property type="entry name" value="Integrase_SAM-like_N"/>
</dbReference>
<dbReference type="GO" id="GO:0015074">
    <property type="term" value="P:DNA integration"/>
    <property type="evidence" value="ECO:0007669"/>
    <property type="project" value="UniProtKB-KW"/>
</dbReference>
<keyword evidence="2" id="KW-0963">Cytoplasm</keyword>
<gene>
    <name evidence="12" type="ORF">A3F54_04510</name>
</gene>
<evidence type="ECO:0000259" key="10">
    <source>
        <dbReference type="PROSITE" id="PS51898"/>
    </source>
</evidence>
<evidence type="ECO:0000256" key="6">
    <source>
        <dbReference type="ARBA" id="ARBA00023125"/>
    </source>
</evidence>
<dbReference type="EMBL" id="MHKD01000022">
    <property type="protein sequence ID" value="OGY83067.1"/>
    <property type="molecule type" value="Genomic_DNA"/>
</dbReference>
<dbReference type="Pfam" id="PF02899">
    <property type="entry name" value="Phage_int_SAM_1"/>
    <property type="match status" value="1"/>
</dbReference>
<dbReference type="InterPro" id="IPR010998">
    <property type="entry name" value="Integrase_recombinase_N"/>
</dbReference>
<dbReference type="Proteomes" id="UP000176952">
    <property type="component" value="Unassembled WGS sequence"/>
</dbReference>
<organism evidence="12 13">
    <name type="scientific">Candidatus Kerfeldbacteria bacterium RIFCSPHIGHO2_12_FULL_48_17</name>
    <dbReference type="NCBI Taxonomy" id="1798542"/>
    <lineage>
        <taxon>Bacteria</taxon>
        <taxon>Candidatus Kerfeldiibacteriota</taxon>
    </lineage>
</organism>
<evidence type="ECO:0000256" key="3">
    <source>
        <dbReference type="ARBA" id="ARBA00022618"/>
    </source>
</evidence>
<evidence type="ECO:0000259" key="11">
    <source>
        <dbReference type="PROSITE" id="PS51900"/>
    </source>
</evidence>
<dbReference type="STRING" id="1798542.A3F54_04510"/>
<dbReference type="AlphaFoldDB" id="A0A1G2B4B6"/>
<keyword evidence="8" id="KW-0131">Cell cycle</keyword>
<dbReference type="PANTHER" id="PTHR30349">
    <property type="entry name" value="PHAGE INTEGRASE-RELATED"/>
    <property type="match status" value="1"/>
</dbReference>
<dbReference type="CDD" id="cd00798">
    <property type="entry name" value="INT_XerDC_C"/>
    <property type="match status" value="1"/>
</dbReference>
<dbReference type="PANTHER" id="PTHR30349:SF77">
    <property type="entry name" value="TYROSINE RECOMBINASE XERC"/>
    <property type="match status" value="1"/>
</dbReference>
<dbReference type="NCBIfam" id="NF040815">
    <property type="entry name" value="recomb_XerA_Arch"/>
    <property type="match status" value="1"/>
</dbReference>
<feature type="domain" description="Core-binding (CB)" evidence="11">
    <location>
        <begin position="4"/>
        <end position="94"/>
    </location>
</feature>
<keyword evidence="4" id="KW-0159">Chromosome partition</keyword>
<keyword evidence="6 9" id="KW-0238">DNA-binding</keyword>
<dbReference type="Pfam" id="PF00589">
    <property type="entry name" value="Phage_integrase"/>
    <property type="match status" value="1"/>
</dbReference>
<accession>A0A1G2B4B6</accession>
<evidence type="ECO:0000256" key="1">
    <source>
        <dbReference type="ARBA" id="ARBA00004496"/>
    </source>
</evidence>
<dbReference type="GO" id="GO:0003677">
    <property type="term" value="F:DNA binding"/>
    <property type="evidence" value="ECO:0007669"/>
    <property type="project" value="UniProtKB-UniRule"/>
</dbReference>
<dbReference type="InterPro" id="IPR002104">
    <property type="entry name" value="Integrase_catalytic"/>
</dbReference>
<evidence type="ECO:0000313" key="12">
    <source>
        <dbReference type="EMBL" id="OGY83067.1"/>
    </source>
</evidence>
<dbReference type="InterPro" id="IPR011010">
    <property type="entry name" value="DNA_brk_join_enz"/>
</dbReference>
<dbReference type="PROSITE" id="PS51898">
    <property type="entry name" value="TYR_RECOMBINASE"/>
    <property type="match status" value="1"/>
</dbReference>
<protein>
    <recommendedName>
        <fullName evidence="14">Tyrosine recombinase XerC</fullName>
    </recommendedName>
</protein>
<keyword evidence="5" id="KW-0229">DNA integration</keyword>
<evidence type="ECO:0000256" key="9">
    <source>
        <dbReference type="PROSITE-ProRule" id="PRU01248"/>
    </source>
</evidence>
<evidence type="ECO:0000256" key="5">
    <source>
        <dbReference type="ARBA" id="ARBA00022908"/>
    </source>
</evidence>
<reference evidence="12 13" key="1">
    <citation type="journal article" date="2016" name="Nat. Commun.">
        <title>Thousands of microbial genomes shed light on interconnected biogeochemical processes in an aquifer system.</title>
        <authorList>
            <person name="Anantharaman K."/>
            <person name="Brown C.T."/>
            <person name="Hug L.A."/>
            <person name="Sharon I."/>
            <person name="Castelle C.J."/>
            <person name="Probst A.J."/>
            <person name="Thomas B.C."/>
            <person name="Singh A."/>
            <person name="Wilkins M.J."/>
            <person name="Karaoz U."/>
            <person name="Brodie E.L."/>
            <person name="Williams K.H."/>
            <person name="Hubbard S.S."/>
            <person name="Banfield J.F."/>
        </authorList>
    </citation>
    <scope>NUCLEOTIDE SEQUENCE [LARGE SCALE GENOMIC DNA]</scope>
</reference>
<dbReference type="SUPFAM" id="SSF56349">
    <property type="entry name" value="DNA breaking-rejoining enzymes"/>
    <property type="match status" value="1"/>
</dbReference>
<dbReference type="SUPFAM" id="SSF47823">
    <property type="entry name" value="lambda integrase-like, N-terminal domain"/>
    <property type="match status" value="1"/>
</dbReference>
<name>A0A1G2B4B6_9BACT</name>
<dbReference type="GO" id="GO:0005737">
    <property type="term" value="C:cytoplasm"/>
    <property type="evidence" value="ECO:0007669"/>
    <property type="project" value="UniProtKB-SubCell"/>
</dbReference>
<feature type="domain" description="Tyr recombinase" evidence="10">
    <location>
        <begin position="114"/>
        <end position="302"/>
    </location>
</feature>
<keyword evidence="3" id="KW-0132">Cell division</keyword>
<dbReference type="GO" id="GO:0051301">
    <property type="term" value="P:cell division"/>
    <property type="evidence" value="ECO:0007669"/>
    <property type="project" value="UniProtKB-KW"/>
</dbReference>
<keyword evidence="7" id="KW-0233">DNA recombination</keyword>
<evidence type="ECO:0000256" key="7">
    <source>
        <dbReference type="ARBA" id="ARBA00023172"/>
    </source>
</evidence>
<evidence type="ECO:0000256" key="4">
    <source>
        <dbReference type="ARBA" id="ARBA00022829"/>
    </source>
</evidence>
<proteinExistence type="predicted"/>
<evidence type="ECO:0000256" key="2">
    <source>
        <dbReference type="ARBA" id="ARBA00022490"/>
    </source>
</evidence>
<dbReference type="Gene3D" id="1.10.443.10">
    <property type="entry name" value="Intergrase catalytic core"/>
    <property type="match status" value="1"/>
</dbReference>
<dbReference type="GO" id="GO:0007059">
    <property type="term" value="P:chromosome segregation"/>
    <property type="evidence" value="ECO:0007669"/>
    <property type="project" value="UniProtKB-KW"/>
</dbReference>
<dbReference type="Gene3D" id="1.10.150.130">
    <property type="match status" value="1"/>
</dbReference>
<sequence>MAKNKIHELITEFLEYLEVEKNRSQNTVRNYDFYLRKFVDWAGISRPAQIDTGVVRKYRLMLHRFVDPKTEQPLKVNTQNYHLIALRSFLKWLAKQDIASLAAEKIELGKMEERQVSFLEGVDLERLLDAPLKLKMPEIIKKRDKAILELFFSTGLRVSELAGLRIDGVNLGKDEFTVRGKGRKLRLVFLSEGARGWLKQYLHVRQDTSPYLFVGHDRAKKGRTEDGALTTRSIQRLIDKYARAAGITKPVSPHTLRHSFATDMLLNGADIRAVQTMLGHASIMTTQIYTHITNQRLREVFKKYHTKRG</sequence>
<dbReference type="PROSITE" id="PS51900">
    <property type="entry name" value="CB"/>
    <property type="match status" value="1"/>
</dbReference>
<dbReference type="InterPro" id="IPR044068">
    <property type="entry name" value="CB"/>
</dbReference>
<dbReference type="InterPro" id="IPR050090">
    <property type="entry name" value="Tyrosine_recombinase_XerCD"/>
</dbReference>
<dbReference type="InterPro" id="IPR013762">
    <property type="entry name" value="Integrase-like_cat_sf"/>
</dbReference>
<evidence type="ECO:0000313" key="13">
    <source>
        <dbReference type="Proteomes" id="UP000176952"/>
    </source>
</evidence>
<evidence type="ECO:0000256" key="8">
    <source>
        <dbReference type="ARBA" id="ARBA00023306"/>
    </source>
</evidence>
<comment type="caution">
    <text evidence="12">The sequence shown here is derived from an EMBL/GenBank/DDBJ whole genome shotgun (WGS) entry which is preliminary data.</text>
</comment>